<evidence type="ECO:0000256" key="1">
    <source>
        <dbReference type="SAM" id="MobiDB-lite"/>
    </source>
</evidence>
<dbReference type="AlphaFoldDB" id="A0A0C9XXG1"/>
<reference evidence="2 3" key="1">
    <citation type="submission" date="2014-04" db="EMBL/GenBank/DDBJ databases">
        <authorList>
            <consortium name="DOE Joint Genome Institute"/>
            <person name="Kuo A."/>
            <person name="Kohler A."/>
            <person name="Nagy L.G."/>
            <person name="Floudas D."/>
            <person name="Copeland A."/>
            <person name="Barry K.W."/>
            <person name="Cichocki N."/>
            <person name="Veneault-Fourrey C."/>
            <person name="LaButti K."/>
            <person name="Lindquist E.A."/>
            <person name="Lipzen A."/>
            <person name="Lundell T."/>
            <person name="Morin E."/>
            <person name="Murat C."/>
            <person name="Sun H."/>
            <person name="Tunlid A."/>
            <person name="Henrissat B."/>
            <person name="Grigoriev I.V."/>
            <person name="Hibbett D.S."/>
            <person name="Martin F."/>
            <person name="Nordberg H.P."/>
            <person name="Cantor M.N."/>
            <person name="Hua S.X."/>
        </authorList>
    </citation>
    <scope>NUCLEOTIDE SEQUENCE [LARGE SCALE GENOMIC DNA]</scope>
    <source>
        <strain evidence="2 3">LaAM-08-1</strain>
    </source>
</reference>
<keyword evidence="3" id="KW-1185">Reference proteome</keyword>
<feature type="compositionally biased region" description="Polar residues" evidence="1">
    <location>
        <begin position="36"/>
        <end position="51"/>
    </location>
</feature>
<evidence type="ECO:0000313" key="2">
    <source>
        <dbReference type="EMBL" id="KIK09676.1"/>
    </source>
</evidence>
<protein>
    <submittedName>
        <fullName evidence="2">Uncharacterized protein</fullName>
    </submittedName>
</protein>
<dbReference type="EMBL" id="KN838538">
    <property type="protein sequence ID" value="KIK09676.1"/>
    <property type="molecule type" value="Genomic_DNA"/>
</dbReference>
<accession>A0A0C9XXG1</accession>
<feature type="region of interest" description="Disordered" evidence="1">
    <location>
        <begin position="35"/>
        <end position="58"/>
    </location>
</feature>
<proteinExistence type="predicted"/>
<gene>
    <name evidence="2" type="ORF">K443DRAFT_394271</name>
</gene>
<dbReference type="HOGENOM" id="CLU_2558635_0_0_1"/>
<sequence>MKEKRKWQGATRKWSEETANVAIVRWKAYMRLPSHRPQSPIQRKNSLSPSTVIPDENTPLQSERIYDGLCQAARGIYQLPKR</sequence>
<evidence type="ECO:0000313" key="3">
    <source>
        <dbReference type="Proteomes" id="UP000054477"/>
    </source>
</evidence>
<reference evidence="3" key="2">
    <citation type="submission" date="2015-01" db="EMBL/GenBank/DDBJ databases">
        <title>Evolutionary Origins and Diversification of the Mycorrhizal Mutualists.</title>
        <authorList>
            <consortium name="DOE Joint Genome Institute"/>
            <consortium name="Mycorrhizal Genomics Consortium"/>
            <person name="Kohler A."/>
            <person name="Kuo A."/>
            <person name="Nagy L.G."/>
            <person name="Floudas D."/>
            <person name="Copeland A."/>
            <person name="Barry K.W."/>
            <person name="Cichocki N."/>
            <person name="Veneault-Fourrey C."/>
            <person name="LaButti K."/>
            <person name="Lindquist E.A."/>
            <person name="Lipzen A."/>
            <person name="Lundell T."/>
            <person name="Morin E."/>
            <person name="Murat C."/>
            <person name="Riley R."/>
            <person name="Ohm R."/>
            <person name="Sun H."/>
            <person name="Tunlid A."/>
            <person name="Henrissat B."/>
            <person name="Grigoriev I.V."/>
            <person name="Hibbett D.S."/>
            <person name="Martin F."/>
        </authorList>
    </citation>
    <scope>NUCLEOTIDE SEQUENCE [LARGE SCALE GENOMIC DNA]</scope>
    <source>
        <strain evidence="3">LaAM-08-1</strain>
    </source>
</reference>
<organism evidence="2 3">
    <name type="scientific">Laccaria amethystina LaAM-08-1</name>
    <dbReference type="NCBI Taxonomy" id="1095629"/>
    <lineage>
        <taxon>Eukaryota</taxon>
        <taxon>Fungi</taxon>
        <taxon>Dikarya</taxon>
        <taxon>Basidiomycota</taxon>
        <taxon>Agaricomycotina</taxon>
        <taxon>Agaricomycetes</taxon>
        <taxon>Agaricomycetidae</taxon>
        <taxon>Agaricales</taxon>
        <taxon>Agaricineae</taxon>
        <taxon>Hydnangiaceae</taxon>
        <taxon>Laccaria</taxon>
    </lineage>
</organism>
<dbReference type="Proteomes" id="UP000054477">
    <property type="component" value="Unassembled WGS sequence"/>
</dbReference>
<name>A0A0C9XXG1_9AGAR</name>